<proteinExistence type="predicted"/>
<feature type="transmembrane region" description="Helical" evidence="1">
    <location>
        <begin position="117"/>
        <end position="140"/>
    </location>
</feature>
<reference evidence="2 3" key="1">
    <citation type="journal article" date="2013" name="Curr. Biol.">
        <title>The Genome of the Foraminiferan Reticulomyxa filosa.</title>
        <authorList>
            <person name="Glockner G."/>
            <person name="Hulsmann N."/>
            <person name="Schleicher M."/>
            <person name="Noegel A.A."/>
            <person name="Eichinger L."/>
            <person name="Gallinger C."/>
            <person name="Pawlowski J."/>
            <person name="Sierra R."/>
            <person name="Euteneuer U."/>
            <person name="Pillet L."/>
            <person name="Moustafa A."/>
            <person name="Platzer M."/>
            <person name="Groth M."/>
            <person name="Szafranski K."/>
            <person name="Schliwa M."/>
        </authorList>
    </citation>
    <scope>NUCLEOTIDE SEQUENCE [LARGE SCALE GENOMIC DNA]</scope>
</reference>
<evidence type="ECO:0000256" key="1">
    <source>
        <dbReference type="SAM" id="Phobius"/>
    </source>
</evidence>
<protein>
    <submittedName>
        <fullName evidence="2">Uncharacterized protein</fullName>
    </submittedName>
</protein>
<feature type="transmembrane region" description="Helical" evidence="1">
    <location>
        <begin position="73"/>
        <end position="97"/>
    </location>
</feature>
<name>X6NKH8_RETFI</name>
<dbReference type="Proteomes" id="UP000023152">
    <property type="component" value="Unassembled WGS sequence"/>
</dbReference>
<comment type="caution">
    <text evidence="2">The sequence shown here is derived from an EMBL/GenBank/DDBJ whole genome shotgun (WGS) entry which is preliminary data.</text>
</comment>
<feature type="transmembrane region" description="Helical" evidence="1">
    <location>
        <begin position="146"/>
        <end position="169"/>
    </location>
</feature>
<dbReference type="EMBL" id="ASPP01007613">
    <property type="protein sequence ID" value="ETO26820.1"/>
    <property type="molecule type" value="Genomic_DNA"/>
</dbReference>
<sequence length="301" mass="35369">MSWIRVDDNEEDSVGAFSKINSPRSLNKCYGARRCTCCCCCLYEENASDLKKAKDFASIKTVYSQPHFKYAKILWMIFFVCYLINGVLYFVGSYGLFRDTCMSGSVIKKKKNKKTKFVVDPLQYAYIVIFALMLCFNSCLPESADYWLYIWFDIVVALFVAYLTYFVTLTGDMRGDRLSSVLNLAQIVFICYCMYFFSYVQNILFHDGPCTQYTAKKTQDSDVYNTCSSCVHLFYYLFFLSFFFFFKKKKGRREERTVRRYKKKKKGLFDTRTCYRTGFGVLYLITNSCLFCVERINNNNK</sequence>
<keyword evidence="1" id="KW-1133">Transmembrane helix</keyword>
<keyword evidence="1" id="KW-0812">Transmembrane</keyword>
<feature type="transmembrane region" description="Helical" evidence="1">
    <location>
        <begin position="181"/>
        <end position="203"/>
    </location>
</feature>
<feature type="transmembrane region" description="Helical" evidence="1">
    <location>
        <begin position="223"/>
        <end position="246"/>
    </location>
</feature>
<keyword evidence="1" id="KW-0472">Membrane</keyword>
<accession>X6NKH8</accession>
<organism evidence="2 3">
    <name type="scientific">Reticulomyxa filosa</name>
    <dbReference type="NCBI Taxonomy" id="46433"/>
    <lineage>
        <taxon>Eukaryota</taxon>
        <taxon>Sar</taxon>
        <taxon>Rhizaria</taxon>
        <taxon>Retaria</taxon>
        <taxon>Foraminifera</taxon>
        <taxon>Monothalamids</taxon>
        <taxon>Reticulomyxidae</taxon>
        <taxon>Reticulomyxa</taxon>
    </lineage>
</organism>
<gene>
    <name evidence="2" type="ORF">RFI_10311</name>
</gene>
<evidence type="ECO:0000313" key="2">
    <source>
        <dbReference type="EMBL" id="ETO26820.1"/>
    </source>
</evidence>
<dbReference type="AlphaFoldDB" id="X6NKH8"/>
<keyword evidence="3" id="KW-1185">Reference proteome</keyword>
<evidence type="ECO:0000313" key="3">
    <source>
        <dbReference type="Proteomes" id="UP000023152"/>
    </source>
</evidence>